<keyword evidence="1" id="KW-0472">Membrane</keyword>
<feature type="transmembrane region" description="Helical" evidence="1">
    <location>
        <begin position="220"/>
        <end position="237"/>
    </location>
</feature>
<evidence type="ECO:0008006" key="4">
    <source>
        <dbReference type="Google" id="ProtNLM"/>
    </source>
</evidence>
<sequence length="245" mass="27890">MPKRNLNPNLVISYHRMRQSIGWLGLSLPFILLAGNYMINHYNLFNNETLMMTQCNTYTAGSSFKPSISHYYYTTVGELFTGTLCAVALFLFSYRGYPQRDEEIIPSDSFMTNLAGFCALGVALFPTSANNCLSDNVRTYISSETMGYVHYIFAGFFFITLSLISIFNFRRTAKVADFGKMPSHNFYKYCGITMLVCIAIILIYSVWLEESYPQLQAYNITFVLETIALLAFGLSWLKKGRIDSN</sequence>
<evidence type="ECO:0000313" key="3">
    <source>
        <dbReference type="Proteomes" id="UP000536509"/>
    </source>
</evidence>
<comment type="caution">
    <text evidence="2">The sequence shown here is derived from an EMBL/GenBank/DDBJ whole genome shotgun (WGS) entry which is preliminary data.</text>
</comment>
<keyword evidence="1" id="KW-1133">Transmembrane helix</keyword>
<dbReference type="AlphaFoldDB" id="A0A7Y3RB25"/>
<dbReference type="Proteomes" id="UP000536509">
    <property type="component" value="Unassembled WGS sequence"/>
</dbReference>
<evidence type="ECO:0000256" key="1">
    <source>
        <dbReference type="SAM" id="Phobius"/>
    </source>
</evidence>
<keyword evidence="1" id="KW-0812">Transmembrane</keyword>
<feature type="transmembrane region" description="Helical" evidence="1">
    <location>
        <begin position="109"/>
        <end position="128"/>
    </location>
</feature>
<reference evidence="2 3" key="1">
    <citation type="submission" date="2020-05" db="EMBL/GenBank/DDBJ databases">
        <title>Draft genome of Flavobacterium sp. IMCC34852.</title>
        <authorList>
            <person name="Song J."/>
            <person name="Cho J.-C."/>
        </authorList>
    </citation>
    <scope>NUCLEOTIDE SEQUENCE [LARGE SCALE GENOMIC DNA]</scope>
    <source>
        <strain evidence="2 3">IMCC34852</strain>
    </source>
</reference>
<feature type="transmembrane region" description="Helical" evidence="1">
    <location>
        <begin position="71"/>
        <end position="97"/>
    </location>
</feature>
<feature type="transmembrane region" description="Helical" evidence="1">
    <location>
        <begin position="189"/>
        <end position="208"/>
    </location>
</feature>
<protein>
    <recommendedName>
        <fullName evidence="4">DUF998 domain-containing protein</fullName>
    </recommendedName>
</protein>
<proteinExistence type="predicted"/>
<organism evidence="2 3">
    <name type="scientific">Flavobacterium rivulicola</name>
    <dbReference type="NCBI Taxonomy" id="2732161"/>
    <lineage>
        <taxon>Bacteria</taxon>
        <taxon>Pseudomonadati</taxon>
        <taxon>Bacteroidota</taxon>
        <taxon>Flavobacteriia</taxon>
        <taxon>Flavobacteriales</taxon>
        <taxon>Flavobacteriaceae</taxon>
        <taxon>Flavobacterium</taxon>
    </lineage>
</organism>
<feature type="transmembrane region" description="Helical" evidence="1">
    <location>
        <begin position="148"/>
        <end position="169"/>
    </location>
</feature>
<gene>
    <name evidence="2" type="ORF">HKT18_10990</name>
</gene>
<feature type="transmembrane region" description="Helical" evidence="1">
    <location>
        <begin position="21"/>
        <end position="39"/>
    </location>
</feature>
<evidence type="ECO:0000313" key="2">
    <source>
        <dbReference type="EMBL" id="NNT72741.1"/>
    </source>
</evidence>
<dbReference type="EMBL" id="JABEVX010000007">
    <property type="protein sequence ID" value="NNT72741.1"/>
    <property type="molecule type" value="Genomic_DNA"/>
</dbReference>
<name>A0A7Y3RB25_9FLAO</name>
<dbReference type="RefSeq" id="WP_171222904.1">
    <property type="nucleotide sequence ID" value="NZ_CP121446.1"/>
</dbReference>
<keyword evidence="3" id="KW-1185">Reference proteome</keyword>
<accession>A0A7Y3RB25</accession>